<feature type="transmembrane region" description="Helical" evidence="1">
    <location>
        <begin position="72"/>
        <end position="98"/>
    </location>
</feature>
<feature type="transmembrane region" description="Helical" evidence="1">
    <location>
        <begin position="21"/>
        <end position="41"/>
    </location>
</feature>
<dbReference type="KEGG" id="pmaw:MACH26_10320"/>
<dbReference type="RefSeq" id="WP_338291489.1">
    <property type="nucleotide sequence ID" value="NZ_AP027272.1"/>
</dbReference>
<proteinExistence type="predicted"/>
<evidence type="ECO:0000313" key="3">
    <source>
        <dbReference type="Proteomes" id="UP001333710"/>
    </source>
</evidence>
<feature type="transmembrane region" description="Helical" evidence="1">
    <location>
        <begin position="269"/>
        <end position="295"/>
    </location>
</feature>
<keyword evidence="1" id="KW-1133">Transmembrane helix</keyword>
<organism evidence="2 3">
    <name type="scientific">Planctobacterium marinum</name>
    <dbReference type="NCBI Taxonomy" id="1631968"/>
    <lineage>
        <taxon>Bacteria</taxon>
        <taxon>Pseudomonadati</taxon>
        <taxon>Pseudomonadota</taxon>
        <taxon>Gammaproteobacteria</taxon>
        <taxon>Alteromonadales</taxon>
        <taxon>Alteromonadaceae</taxon>
        <taxon>Planctobacterium</taxon>
    </lineage>
</organism>
<feature type="transmembrane region" description="Helical" evidence="1">
    <location>
        <begin position="174"/>
        <end position="193"/>
    </location>
</feature>
<dbReference type="EMBL" id="AP027272">
    <property type="protein sequence ID" value="BDX05511.1"/>
    <property type="molecule type" value="Genomic_DNA"/>
</dbReference>
<dbReference type="Proteomes" id="UP001333710">
    <property type="component" value="Chromosome"/>
</dbReference>
<reference evidence="2" key="1">
    <citation type="submission" date="2023-01" db="EMBL/GenBank/DDBJ databases">
        <title>Complete genome sequence of Planctobacterium marinum strain Dej080120_11.</title>
        <authorList>
            <person name="Ueki S."/>
            <person name="Maruyama F."/>
        </authorList>
    </citation>
    <scope>NUCLEOTIDE SEQUENCE</scope>
    <source>
        <strain evidence="2">Dej080120_11</strain>
    </source>
</reference>
<sequence length="317" mass="34611">MTNSQLSSKNGISEWFYARRYLLLLNVSLLLLWVCYSQGWLSGVATLFQQGALVQANSEYLAGLESHLLADYMGLLGLSAVVDVAASSQFGLSFIFEMNVQVGELLNNLADILERGKSYLLMAMAAIGALEAVALMSEYLAPLLFELLLATVFFWSLVSLLFQSAVHSVIMGQLVKLIAVLFLISHLAIPYSIHLSSGATQVVNKLLGMQSSHQYFSHVAEELSGQSSVTAQADLKDKGKSGVHFLHKAAAAKLNQKVQRSSHIVMRSAAHLLLTLVVIPGVLLLFNIILLRYVIASIGRKYALLKNSLRQTTTPNT</sequence>
<protein>
    <recommendedName>
        <fullName evidence="4">Transmembrane protein</fullName>
    </recommendedName>
</protein>
<accession>A0AA48HFM9</accession>
<gene>
    <name evidence="2" type="ORF">MACH26_10320</name>
</gene>
<name>A0AA48HFM9_9ALTE</name>
<keyword evidence="3" id="KW-1185">Reference proteome</keyword>
<feature type="transmembrane region" description="Helical" evidence="1">
    <location>
        <begin position="119"/>
        <end position="137"/>
    </location>
</feature>
<evidence type="ECO:0000256" key="1">
    <source>
        <dbReference type="SAM" id="Phobius"/>
    </source>
</evidence>
<keyword evidence="1" id="KW-0472">Membrane</keyword>
<dbReference type="AlphaFoldDB" id="A0AA48HFM9"/>
<evidence type="ECO:0000313" key="2">
    <source>
        <dbReference type="EMBL" id="BDX05511.1"/>
    </source>
</evidence>
<feature type="transmembrane region" description="Helical" evidence="1">
    <location>
        <begin position="143"/>
        <end position="162"/>
    </location>
</feature>
<evidence type="ECO:0008006" key="4">
    <source>
        <dbReference type="Google" id="ProtNLM"/>
    </source>
</evidence>
<keyword evidence="1" id="KW-0812">Transmembrane</keyword>